<accession>A0A6J5LBL2</accession>
<feature type="region of interest" description="Disordered" evidence="1">
    <location>
        <begin position="207"/>
        <end position="231"/>
    </location>
</feature>
<gene>
    <name evidence="2" type="ORF">UFOVP124_37</name>
</gene>
<reference evidence="2" key="1">
    <citation type="submission" date="2020-04" db="EMBL/GenBank/DDBJ databases">
        <authorList>
            <person name="Chiriac C."/>
            <person name="Salcher M."/>
            <person name="Ghai R."/>
            <person name="Kavagutti S V."/>
        </authorList>
    </citation>
    <scope>NUCLEOTIDE SEQUENCE</scope>
</reference>
<sequence length="463" mass="50357">MATIITGNPGERYTNNSGKVQYQLVVAFNNSCGFCIQRHHAIANYWPIPFHPRCNCRSVPVTPGSQAQPFVDFQAEIGKLSSARQSDVIGDGAWKLIQDGQIQWEDAVTKSRIKSLYEIAREQKLSVADMQKAGIPEHIAQKAYDKVNNPAATAQRTAQQAAYDKLKAMGYSHEDIIRLSTQYTASRIGLTGPPNMAGSWLVQPGTFSSNTPNAAPSPRTTVSTAPPTPAGPPAVVGNGRMNGFSKLYPASYAKVETTPETIHAATVILNKNVKPADLATLAGARATATVKVTTAEDQLTLTNEAGGIKDQRITISRDKKGKTVANLDAWDFSRGNEALDAFGYLVNTAMKLGIDRLTVTADGPDNGRNGYWSWPELGFDARLSQEQRNALQNTPGMPPESRNAKTVQGLIQTSAGANWWHANGSTINAHFDLTEGSRSVKRWQTVEQALNHARMMPRRKKAE</sequence>
<name>A0A6J5LBL2_9CAUD</name>
<proteinExistence type="predicted"/>
<evidence type="ECO:0000313" key="2">
    <source>
        <dbReference type="EMBL" id="CAB4130852.1"/>
    </source>
</evidence>
<organism evidence="2">
    <name type="scientific">uncultured Caudovirales phage</name>
    <dbReference type="NCBI Taxonomy" id="2100421"/>
    <lineage>
        <taxon>Viruses</taxon>
        <taxon>Duplodnaviria</taxon>
        <taxon>Heunggongvirae</taxon>
        <taxon>Uroviricota</taxon>
        <taxon>Caudoviricetes</taxon>
        <taxon>Peduoviridae</taxon>
        <taxon>Maltschvirus</taxon>
        <taxon>Maltschvirus maltsch</taxon>
    </lineage>
</organism>
<feature type="compositionally biased region" description="Low complexity" evidence="1">
    <location>
        <begin position="214"/>
        <end position="225"/>
    </location>
</feature>
<protein>
    <submittedName>
        <fullName evidence="2">Uncharacterized protein</fullName>
    </submittedName>
</protein>
<evidence type="ECO:0000256" key="1">
    <source>
        <dbReference type="SAM" id="MobiDB-lite"/>
    </source>
</evidence>
<dbReference type="EMBL" id="LR796250">
    <property type="protein sequence ID" value="CAB4130852.1"/>
    <property type="molecule type" value="Genomic_DNA"/>
</dbReference>